<dbReference type="PRINTS" id="PR00097">
    <property type="entry name" value="ANTSNTHASEII"/>
</dbReference>
<dbReference type="GO" id="GO:0000162">
    <property type="term" value="P:L-tryptophan biosynthetic process"/>
    <property type="evidence" value="ECO:0007669"/>
    <property type="project" value="TreeGrafter"/>
</dbReference>
<dbReference type="Pfam" id="PF00117">
    <property type="entry name" value="GATase"/>
    <property type="match status" value="1"/>
</dbReference>
<organism evidence="3 4">
    <name type="scientific">Neisseria zalophi</name>
    <dbReference type="NCBI Taxonomy" id="640030"/>
    <lineage>
        <taxon>Bacteria</taxon>
        <taxon>Pseudomonadati</taxon>
        <taxon>Pseudomonadota</taxon>
        <taxon>Betaproteobacteria</taxon>
        <taxon>Neisseriales</taxon>
        <taxon>Neisseriaceae</taxon>
        <taxon>Neisseria</taxon>
    </lineage>
</organism>
<dbReference type="OrthoDB" id="9786812at2"/>
<dbReference type="PANTHER" id="PTHR43418">
    <property type="entry name" value="MULTIFUNCTIONAL TRYPTOPHAN BIOSYNTHESIS PROTEIN-RELATED"/>
    <property type="match status" value="1"/>
</dbReference>
<feature type="domain" description="Glutamine amidotransferase" evidence="2">
    <location>
        <begin position="3"/>
        <end position="187"/>
    </location>
</feature>
<gene>
    <name evidence="3" type="ORF">D0T92_09670</name>
</gene>
<sequence length="201" mass="22333">MLLMIDNYDSFTYNIVQYFAELGQDVLVRRNDDITLEEIAALNPQYLVIGPGPCSPKEAGISIAAMQHFAGKLPIMGVCLGHQTIGQAFGGNIVRAQTLMHGKVSPVHHQNRGMFRNLPNPVSCTRYHSLVIDRATLPDCLDITAWTDDGEIMGVRHKTLAIEGVQFHPEALLTEYGHEMLDNFLKEFQTFSTTNTTTEAV</sequence>
<dbReference type="InterPro" id="IPR029062">
    <property type="entry name" value="Class_I_gatase-like"/>
</dbReference>
<dbReference type="InterPro" id="IPR050472">
    <property type="entry name" value="Anth_synth/Amidotransfase"/>
</dbReference>
<evidence type="ECO:0000313" key="4">
    <source>
        <dbReference type="Proteomes" id="UP000325713"/>
    </source>
</evidence>
<proteinExistence type="predicted"/>
<accession>A0A5J6PVR1</accession>
<dbReference type="PROSITE" id="PS51273">
    <property type="entry name" value="GATASE_TYPE_1"/>
    <property type="match status" value="1"/>
</dbReference>
<evidence type="ECO:0000259" key="2">
    <source>
        <dbReference type="Pfam" id="PF00117"/>
    </source>
</evidence>
<dbReference type="KEGG" id="nzl:D0T92_09670"/>
<dbReference type="Proteomes" id="UP000325713">
    <property type="component" value="Chromosome"/>
</dbReference>
<evidence type="ECO:0000313" key="3">
    <source>
        <dbReference type="EMBL" id="QEY26771.1"/>
    </source>
</evidence>
<dbReference type="RefSeq" id="WP_151052359.1">
    <property type="nucleotide sequence ID" value="NZ_CP031700.1"/>
</dbReference>
<dbReference type="PRINTS" id="PR00096">
    <property type="entry name" value="GATASE"/>
</dbReference>
<keyword evidence="4" id="KW-1185">Reference proteome</keyword>
<keyword evidence="1" id="KW-0315">Glutamine amidotransferase</keyword>
<dbReference type="FunFam" id="3.40.50.880:FF:000003">
    <property type="entry name" value="Anthranilate synthase component II"/>
    <property type="match status" value="1"/>
</dbReference>
<name>A0A5J6PVR1_9NEIS</name>
<dbReference type="GO" id="GO:0004049">
    <property type="term" value="F:anthranilate synthase activity"/>
    <property type="evidence" value="ECO:0007669"/>
    <property type="project" value="TreeGrafter"/>
</dbReference>
<dbReference type="AlphaFoldDB" id="A0A5J6PVR1"/>
<evidence type="ECO:0000256" key="1">
    <source>
        <dbReference type="ARBA" id="ARBA00022962"/>
    </source>
</evidence>
<dbReference type="PANTHER" id="PTHR43418:SF4">
    <property type="entry name" value="MULTIFUNCTIONAL TRYPTOPHAN BIOSYNTHESIS PROTEIN"/>
    <property type="match status" value="1"/>
</dbReference>
<dbReference type="CDD" id="cd01743">
    <property type="entry name" value="GATase1_Anthranilate_Synthase"/>
    <property type="match status" value="1"/>
</dbReference>
<dbReference type="NCBIfam" id="TIGR00566">
    <property type="entry name" value="trpG_papA"/>
    <property type="match status" value="1"/>
</dbReference>
<dbReference type="EMBL" id="CP031700">
    <property type="protein sequence ID" value="QEY26771.1"/>
    <property type="molecule type" value="Genomic_DNA"/>
</dbReference>
<dbReference type="PRINTS" id="PR00099">
    <property type="entry name" value="CPSGATASE"/>
</dbReference>
<dbReference type="InterPro" id="IPR017926">
    <property type="entry name" value="GATASE"/>
</dbReference>
<reference evidence="3 4" key="1">
    <citation type="submission" date="2018-08" db="EMBL/GenBank/DDBJ databases">
        <title>Neisseria zalophi ATCC BAA-2455 complete genome.</title>
        <authorList>
            <person name="Veseli I.A."/>
            <person name="Buttler R."/>
            <person name="Mascarenhas dos Santos A.C."/>
            <person name="Pombert J.-F."/>
        </authorList>
    </citation>
    <scope>NUCLEOTIDE SEQUENCE [LARGE SCALE GENOMIC DNA]</scope>
    <source>
        <strain evidence="3 4">ATCC BAA-2455</strain>
    </source>
</reference>
<dbReference type="Gene3D" id="3.40.50.880">
    <property type="match status" value="1"/>
</dbReference>
<dbReference type="InterPro" id="IPR006221">
    <property type="entry name" value="TrpG/PapA_dom"/>
</dbReference>
<protein>
    <submittedName>
        <fullName evidence="3">Aminodeoxychorismate/anthranilate synthase component II</fullName>
    </submittedName>
</protein>
<dbReference type="SUPFAM" id="SSF52317">
    <property type="entry name" value="Class I glutamine amidotransferase-like"/>
    <property type="match status" value="1"/>
</dbReference>
<dbReference type="GO" id="GO:0005829">
    <property type="term" value="C:cytosol"/>
    <property type="evidence" value="ECO:0007669"/>
    <property type="project" value="TreeGrafter"/>
</dbReference>